<comment type="caution">
    <text evidence="6">The sequence shown here is derived from an EMBL/GenBank/DDBJ whole genome shotgun (WGS) entry which is preliminary data.</text>
</comment>
<evidence type="ECO:0000256" key="2">
    <source>
        <dbReference type="ARBA" id="ARBA00022448"/>
    </source>
</evidence>
<feature type="compositionally biased region" description="Basic residues" evidence="4">
    <location>
        <begin position="12"/>
        <end position="21"/>
    </location>
</feature>
<feature type="region of interest" description="Disordered" evidence="4">
    <location>
        <begin position="1"/>
        <end position="21"/>
    </location>
</feature>
<protein>
    <submittedName>
        <fullName evidence="6">Glutamate ABC transporter substrate-binding protein</fullName>
    </submittedName>
</protein>
<dbReference type="InterPro" id="IPR051455">
    <property type="entry name" value="Bact_solute-bind_prot3"/>
</dbReference>
<dbReference type="SUPFAM" id="SSF53850">
    <property type="entry name" value="Periplasmic binding protein-like II"/>
    <property type="match status" value="1"/>
</dbReference>
<gene>
    <name evidence="6" type="ORF">GCM10009801_16040</name>
</gene>
<sequence length="314" mass="34627">MAVPKQRSWQHSSRHPWRRPSRRSSLGALLCCAALVPALTGCGLFGEEEKEDAEPVKVASDTDFPQGSTMEKLHDAGTIRIGVKYDQPGIGYRESGADAPEGFDIEMARIIAGQLGIRPEKIKWVETQSQNREKYLRDKTVDLVLASYSITSERRELVGMAGPYYETGQQLLVRKGDKNVKTPKDIAGKQVCSAKGATSIPRIRKEYRAQPVARDTYAQCVRQLLGGSVDAVTTDGAMLLGYAAQRPDELKVIGEQISSERYAVGYRKGDSEMCDFINQSLTRSFRDGTWTAALNKTLWKTSGAVGYPTLDPCT</sequence>
<evidence type="ECO:0000259" key="5">
    <source>
        <dbReference type="SMART" id="SM00062"/>
    </source>
</evidence>
<evidence type="ECO:0000256" key="1">
    <source>
        <dbReference type="ARBA" id="ARBA00010333"/>
    </source>
</evidence>
<proteinExistence type="inferred from homology"/>
<dbReference type="Pfam" id="PF00497">
    <property type="entry name" value="SBP_bac_3"/>
    <property type="match status" value="1"/>
</dbReference>
<dbReference type="EMBL" id="BAAAPE010000002">
    <property type="protein sequence ID" value="GAA2068046.1"/>
    <property type="molecule type" value="Genomic_DNA"/>
</dbReference>
<dbReference type="PANTHER" id="PTHR30085:SF6">
    <property type="entry name" value="ABC TRANSPORTER GLUTAMINE-BINDING PROTEIN GLNH"/>
    <property type="match status" value="1"/>
</dbReference>
<evidence type="ECO:0000256" key="3">
    <source>
        <dbReference type="ARBA" id="ARBA00022729"/>
    </source>
</evidence>
<keyword evidence="2" id="KW-0813">Transport</keyword>
<reference evidence="6 7" key="1">
    <citation type="journal article" date="2019" name="Int. J. Syst. Evol. Microbiol.">
        <title>The Global Catalogue of Microorganisms (GCM) 10K type strain sequencing project: providing services to taxonomists for standard genome sequencing and annotation.</title>
        <authorList>
            <consortium name="The Broad Institute Genomics Platform"/>
            <consortium name="The Broad Institute Genome Sequencing Center for Infectious Disease"/>
            <person name="Wu L."/>
            <person name="Ma J."/>
        </authorList>
    </citation>
    <scope>NUCLEOTIDE SEQUENCE [LARGE SCALE GENOMIC DNA]</scope>
    <source>
        <strain evidence="6 7">JCM 15478</strain>
    </source>
</reference>
<dbReference type="CDD" id="cd13690">
    <property type="entry name" value="PBP2_GluB"/>
    <property type="match status" value="1"/>
</dbReference>
<organism evidence="6 7">
    <name type="scientific">Streptomyces albiaxialis</name>
    <dbReference type="NCBI Taxonomy" id="329523"/>
    <lineage>
        <taxon>Bacteria</taxon>
        <taxon>Bacillati</taxon>
        <taxon>Actinomycetota</taxon>
        <taxon>Actinomycetes</taxon>
        <taxon>Kitasatosporales</taxon>
        <taxon>Streptomycetaceae</taxon>
        <taxon>Streptomyces</taxon>
    </lineage>
</organism>
<keyword evidence="7" id="KW-1185">Reference proteome</keyword>
<keyword evidence="3" id="KW-0732">Signal</keyword>
<dbReference type="Proteomes" id="UP001500016">
    <property type="component" value="Unassembled WGS sequence"/>
</dbReference>
<dbReference type="RefSeq" id="WP_344525483.1">
    <property type="nucleotide sequence ID" value="NZ_BAAAPE010000002.1"/>
</dbReference>
<dbReference type="SMART" id="SM00062">
    <property type="entry name" value="PBPb"/>
    <property type="match status" value="1"/>
</dbReference>
<feature type="domain" description="Solute-binding protein family 3/N-terminal" evidence="5">
    <location>
        <begin position="78"/>
        <end position="300"/>
    </location>
</feature>
<dbReference type="InterPro" id="IPR001638">
    <property type="entry name" value="Solute-binding_3/MltF_N"/>
</dbReference>
<accession>A0ABN2VP57</accession>
<evidence type="ECO:0000256" key="4">
    <source>
        <dbReference type="SAM" id="MobiDB-lite"/>
    </source>
</evidence>
<evidence type="ECO:0000313" key="6">
    <source>
        <dbReference type="EMBL" id="GAA2068046.1"/>
    </source>
</evidence>
<comment type="similarity">
    <text evidence="1">Belongs to the bacterial solute-binding protein 3 family.</text>
</comment>
<evidence type="ECO:0000313" key="7">
    <source>
        <dbReference type="Proteomes" id="UP001500016"/>
    </source>
</evidence>
<dbReference type="Gene3D" id="3.40.190.10">
    <property type="entry name" value="Periplasmic binding protein-like II"/>
    <property type="match status" value="2"/>
</dbReference>
<dbReference type="PANTHER" id="PTHR30085">
    <property type="entry name" value="AMINO ACID ABC TRANSPORTER PERMEASE"/>
    <property type="match status" value="1"/>
</dbReference>
<name>A0ABN2VP57_9ACTN</name>